<keyword evidence="3" id="KW-1185">Reference proteome</keyword>
<dbReference type="EMBL" id="PVWQ01000014">
    <property type="protein sequence ID" value="RDW64459.1"/>
    <property type="molecule type" value="Genomic_DNA"/>
</dbReference>
<feature type="transmembrane region" description="Helical" evidence="1">
    <location>
        <begin position="368"/>
        <end position="391"/>
    </location>
</feature>
<feature type="transmembrane region" description="Helical" evidence="1">
    <location>
        <begin position="337"/>
        <end position="361"/>
    </location>
</feature>
<name>A0A3D8QRM1_9EURO</name>
<dbReference type="RefSeq" id="XP_026599618.1">
    <property type="nucleotide sequence ID" value="XM_026751886.1"/>
</dbReference>
<sequence length="395" mass="40372">MYSRLPRPIQIQLLVKNRTTTPIIRLRRTLQNRRAILGLIANAPESAVASQPAPWHPLLPHVIRALARLLITAAPARIPKAGGAALSGAPTGLRNHTAPVSSALEIARAVGHLEAGGVGVAAALGDVTPRVVLSPVAADRGACGRVAFVPAALGRAADGEAAVRGCGFGRGGGLSRSGRGRGRGADARRTAVTASIPVAHVWIRIEGVADVLAGCRCCSRDVAAYGQHAACGRAAGRGRVDALARHPVVCLGGGLGAAAVRIVIVVIHWVSGGSVRRVRVVGVHEASVATAATRAYEAIAEVQGAGTVGTAVFVCGATWRAGAVRDGDFGDNGEVNVVVVAAIIIVLIIVIVVIVLVVIVLVVIVLVVIILIVIVLIIVILIVILVIVVIVPSSE</sequence>
<keyword evidence="1" id="KW-0812">Transmembrane</keyword>
<dbReference type="AlphaFoldDB" id="A0A3D8QRM1"/>
<reference evidence="2 3" key="1">
    <citation type="journal article" date="2018" name="IMA Fungus">
        <title>IMA Genome-F 9: Draft genome sequence of Annulohypoxylon stygium, Aspergillus mulundensis, Berkeleyomyces basicola (syn. Thielaviopsis basicola), Ceratocystis smalleyi, two Cercospora beticola strains, Coleophoma cylindrospora, Fusarium fracticaudum, Phialophora cf. hyalina, and Morchella septimelata.</title>
        <authorList>
            <person name="Wingfield B.D."/>
            <person name="Bills G.F."/>
            <person name="Dong Y."/>
            <person name="Huang W."/>
            <person name="Nel W.J."/>
            <person name="Swalarsk-Parry B.S."/>
            <person name="Vaghefi N."/>
            <person name="Wilken P.M."/>
            <person name="An Z."/>
            <person name="de Beer Z.W."/>
            <person name="De Vos L."/>
            <person name="Chen L."/>
            <person name="Duong T.A."/>
            <person name="Gao Y."/>
            <person name="Hammerbacher A."/>
            <person name="Kikkert J.R."/>
            <person name="Li Y."/>
            <person name="Li H."/>
            <person name="Li K."/>
            <person name="Li Q."/>
            <person name="Liu X."/>
            <person name="Ma X."/>
            <person name="Naidoo K."/>
            <person name="Pethybridge S.J."/>
            <person name="Sun J."/>
            <person name="Steenkamp E.T."/>
            <person name="van der Nest M.A."/>
            <person name="van Wyk S."/>
            <person name="Wingfield M.J."/>
            <person name="Xiong C."/>
            <person name="Yue Q."/>
            <person name="Zhang X."/>
        </authorList>
    </citation>
    <scope>NUCLEOTIDE SEQUENCE [LARGE SCALE GENOMIC DNA]</scope>
    <source>
        <strain evidence="2 3">DSM 5745</strain>
    </source>
</reference>
<evidence type="ECO:0000256" key="1">
    <source>
        <dbReference type="SAM" id="Phobius"/>
    </source>
</evidence>
<keyword evidence="1" id="KW-0472">Membrane</keyword>
<organism evidence="2 3">
    <name type="scientific">Aspergillus mulundensis</name>
    <dbReference type="NCBI Taxonomy" id="1810919"/>
    <lineage>
        <taxon>Eukaryota</taxon>
        <taxon>Fungi</taxon>
        <taxon>Dikarya</taxon>
        <taxon>Ascomycota</taxon>
        <taxon>Pezizomycotina</taxon>
        <taxon>Eurotiomycetes</taxon>
        <taxon>Eurotiomycetidae</taxon>
        <taxon>Eurotiales</taxon>
        <taxon>Aspergillaceae</taxon>
        <taxon>Aspergillus</taxon>
        <taxon>Aspergillus subgen. Nidulantes</taxon>
    </lineage>
</organism>
<keyword evidence="1" id="KW-1133">Transmembrane helix</keyword>
<gene>
    <name evidence="2" type="ORF">DSM5745_09870</name>
</gene>
<protein>
    <submittedName>
        <fullName evidence="2">Uncharacterized protein</fullName>
    </submittedName>
</protein>
<evidence type="ECO:0000313" key="3">
    <source>
        <dbReference type="Proteomes" id="UP000256690"/>
    </source>
</evidence>
<dbReference type="Proteomes" id="UP000256690">
    <property type="component" value="Unassembled WGS sequence"/>
</dbReference>
<dbReference type="GeneID" id="38120240"/>
<evidence type="ECO:0000313" key="2">
    <source>
        <dbReference type="EMBL" id="RDW64459.1"/>
    </source>
</evidence>
<feature type="transmembrane region" description="Helical" evidence="1">
    <location>
        <begin position="248"/>
        <end position="270"/>
    </location>
</feature>
<proteinExistence type="predicted"/>
<accession>A0A3D8QRM1</accession>
<comment type="caution">
    <text evidence="2">The sequence shown here is derived from an EMBL/GenBank/DDBJ whole genome shotgun (WGS) entry which is preliminary data.</text>
</comment>